<dbReference type="EMBL" id="KZ150327">
    <property type="protein sequence ID" value="PZC71377.1"/>
    <property type="molecule type" value="Genomic_DNA"/>
</dbReference>
<proteinExistence type="predicted"/>
<evidence type="ECO:0000256" key="6">
    <source>
        <dbReference type="SAM" id="Phobius"/>
    </source>
</evidence>
<evidence type="ECO:0000256" key="2">
    <source>
        <dbReference type="ARBA" id="ARBA00022692"/>
    </source>
</evidence>
<feature type="transmembrane region" description="Helical" evidence="6">
    <location>
        <begin position="66"/>
        <end position="88"/>
    </location>
</feature>
<dbReference type="AlphaFoldDB" id="A0A2W1BDH7"/>
<evidence type="ECO:0008006" key="9">
    <source>
        <dbReference type="Google" id="ProtNLM"/>
    </source>
</evidence>
<feature type="transmembrane region" description="Helical" evidence="6">
    <location>
        <begin position="12"/>
        <end position="30"/>
    </location>
</feature>
<keyword evidence="8" id="KW-1185">Reference proteome</keyword>
<evidence type="ECO:0000313" key="7">
    <source>
        <dbReference type="EMBL" id="PZC71377.1"/>
    </source>
</evidence>
<dbReference type="InterPro" id="IPR036259">
    <property type="entry name" value="MFS_trans_sf"/>
</dbReference>
<dbReference type="SUPFAM" id="SSF103473">
    <property type="entry name" value="MFS general substrate transporter"/>
    <property type="match status" value="1"/>
</dbReference>
<organism evidence="7 8">
    <name type="scientific">Helicoverpa armigera</name>
    <name type="common">Cotton bollworm</name>
    <name type="synonym">Heliothis armigera</name>
    <dbReference type="NCBI Taxonomy" id="29058"/>
    <lineage>
        <taxon>Eukaryota</taxon>
        <taxon>Metazoa</taxon>
        <taxon>Ecdysozoa</taxon>
        <taxon>Arthropoda</taxon>
        <taxon>Hexapoda</taxon>
        <taxon>Insecta</taxon>
        <taxon>Pterygota</taxon>
        <taxon>Neoptera</taxon>
        <taxon>Endopterygota</taxon>
        <taxon>Lepidoptera</taxon>
        <taxon>Glossata</taxon>
        <taxon>Ditrysia</taxon>
        <taxon>Noctuoidea</taxon>
        <taxon>Noctuidae</taxon>
        <taxon>Heliothinae</taxon>
        <taxon>Helicoverpa</taxon>
    </lineage>
</organism>
<dbReference type="PANTHER" id="PTHR24064">
    <property type="entry name" value="SOLUTE CARRIER FAMILY 22 MEMBER"/>
    <property type="match status" value="1"/>
</dbReference>
<evidence type="ECO:0000313" key="8">
    <source>
        <dbReference type="Proteomes" id="UP000249218"/>
    </source>
</evidence>
<keyword evidence="4 6" id="KW-0472">Membrane</keyword>
<reference evidence="7 8" key="1">
    <citation type="journal article" date="2017" name="BMC Biol.">
        <title>Genomic innovations, transcriptional plasticity and gene loss underlying the evolution and divergence of two highly polyphagous and invasive Helicoverpa pest species.</title>
        <authorList>
            <person name="Pearce S.L."/>
            <person name="Clarke D.F."/>
            <person name="East P.D."/>
            <person name="Elfekih S."/>
            <person name="Gordon K.H."/>
            <person name="Jermiin L.S."/>
            <person name="McGaughran A."/>
            <person name="Oakeshott J.G."/>
            <person name="Papanikolaou A."/>
            <person name="Perera O.P."/>
            <person name="Rane R.V."/>
            <person name="Richards S."/>
            <person name="Tay W.T."/>
            <person name="Walsh T.K."/>
            <person name="Anderson A."/>
            <person name="Anderson C.J."/>
            <person name="Asgari S."/>
            <person name="Board P.G."/>
            <person name="Bretschneider A."/>
            <person name="Campbell P.M."/>
            <person name="Chertemps T."/>
            <person name="Christeller J.T."/>
            <person name="Coppin C.W."/>
            <person name="Downes S.J."/>
            <person name="Duan G."/>
            <person name="Farnsworth C.A."/>
            <person name="Good R.T."/>
            <person name="Han L.B."/>
            <person name="Han Y.C."/>
            <person name="Hatje K."/>
            <person name="Horne I."/>
            <person name="Huang Y.P."/>
            <person name="Hughes D.S."/>
            <person name="Jacquin-Joly E."/>
            <person name="James W."/>
            <person name="Jhangiani S."/>
            <person name="Kollmar M."/>
            <person name="Kuwar S.S."/>
            <person name="Li S."/>
            <person name="Liu N.Y."/>
            <person name="Maibeche M.T."/>
            <person name="Miller J.R."/>
            <person name="Montagne N."/>
            <person name="Perry T."/>
            <person name="Qu J."/>
            <person name="Song S.V."/>
            <person name="Sutton G.G."/>
            <person name="Vogel H."/>
            <person name="Walenz B.P."/>
            <person name="Xu W."/>
            <person name="Zhang H.J."/>
            <person name="Zou Z."/>
            <person name="Batterham P."/>
            <person name="Edwards O.R."/>
            <person name="Feyereisen R."/>
            <person name="Gibbs R.A."/>
            <person name="Heckel D.G."/>
            <person name="McGrath A."/>
            <person name="Robin C."/>
            <person name="Scherer S.E."/>
            <person name="Worley K.C."/>
            <person name="Wu Y.D."/>
        </authorList>
    </citation>
    <scope>NUCLEOTIDE SEQUENCE [LARGE SCALE GENOMIC DNA]</scope>
    <source>
        <strain evidence="7">Harm_GR_Male_#8</strain>
        <tissue evidence="7">Whole organism</tissue>
    </source>
</reference>
<comment type="subcellular location">
    <subcellularLocation>
        <location evidence="1">Membrane</location>
        <topology evidence="1">Multi-pass membrane protein</topology>
    </subcellularLocation>
</comment>
<name>A0A2W1BDH7_HELAM</name>
<evidence type="ECO:0000256" key="5">
    <source>
        <dbReference type="SAM" id="MobiDB-lite"/>
    </source>
</evidence>
<evidence type="ECO:0000256" key="1">
    <source>
        <dbReference type="ARBA" id="ARBA00004141"/>
    </source>
</evidence>
<protein>
    <recommendedName>
        <fullName evidence="9">Major facilitator superfamily (MFS) profile domain-containing protein</fullName>
    </recommendedName>
</protein>
<evidence type="ECO:0000256" key="3">
    <source>
        <dbReference type="ARBA" id="ARBA00022989"/>
    </source>
</evidence>
<evidence type="ECO:0000256" key="4">
    <source>
        <dbReference type="ARBA" id="ARBA00023136"/>
    </source>
</evidence>
<keyword evidence="3 6" id="KW-1133">Transmembrane helix</keyword>
<dbReference type="GO" id="GO:0016020">
    <property type="term" value="C:membrane"/>
    <property type="evidence" value="ECO:0007669"/>
    <property type="project" value="UniProtKB-SubCell"/>
</dbReference>
<dbReference type="Proteomes" id="UP000249218">
    <property type="component" value="Unassembled WGS sequence"/>
</dbReference>
<feature type="region of interest" description="Disordered" evidence="5">
    <location>
        <begin position="97"/>
        <end position="134"/>
    </location>
</feature>
<feature type="compositionally biased region" description="Pro residues" evidence="5">
    <location>
        <begin position="111"/>
        <end position="123"/>
    </location>
</feature>
<dbReference type="OrthoDB" id="2261376at2759"/>
<dbReference type="Gene3D" id="1.20.1250.20">
    <property type="entry name" value="MFS general substrate transporter like domains"/>
    <property type="match status" value="1"/>
</dbReference>
<accession>A0A2W1BDH7</accession>
<sequence>MVSEHGGASLGLFFVGKLAITFAFNSLYVYTAELYPTHARSSALAACSLVGRLGSVLAPQTPLLNMYVQALLYGVCSGSAALLVLLMPETRHARLPQRVADAERLSSAPPMSAPAPAPAPAPAVPSVRHLSADT</sequence>
<gene>
    <name evidence="7" type="primary">HaOG213522</name>
    <name evidence="7" type="ORF">B5X24_HaOG213522</name>
</gene>
<keyword evidence="2 6" id="KW-0812">Transmembrane</keyword>